<proteinExistence type="predicted"/>
<dbReference type="EMBL" id="EQ975229">
    <property type="protein sequence ID" value="EEF27681.1"/>
    <property type="molecule type" value="Genomic_DNA"/>
</dbReference>
<dbReference type="InParanoid" id="B9T8Y3"/>
<evidence type="ECO:0000256" key="2">
    <source>
        <dbReference type="ARBA" id="ARBA00023136"/>
    </source>
</evidence>
<reference evidence="7" key="1">
    <citation type="journal article" date="2010" name="Nat. Biotechnol.">
        <title>Draft genome sequence of the oilseed species Ricinus communis.</title>
        <authorList>
            <person name="Chan A.P."/>
            <person name="Crabtree J."/>
            <person name="Zhao Q."/>
            <person name="Lorenzi H."/>
            <person name="Orvis J."/>
            <person name="Puiu D."/>
            <person name="Melake-Berhan A."/>
            <person name="Jones K.M."/>
            <person name="Redman J."/>
            <person name="Chen G."/>
            <person name="Cahoon E.B."/>
            <person name="Gedil M."/>
            <person name="Stanke M."/>
            <person name="Haas B.J."/>
            <person name="Wortman J.R."/>
            <person name="Fraser-Liggett C.M."/>
            <person name="Ravel J."/>
            <person name="Rabinowicz P.D."/>
        </authorList>
    </citation>
    <scope>NUCLEOTIDE SEQUENCE [LARGE SCALE GENOMIC DNA]</scope>
    <source>
        <strain evidence="7">cv. Hale</strain>
    </source>
</reference>
<protein>
    <recommendedName>
        <fullName evidence="5">Secretin/TonB short N-terminal domain-containing protein</fullName>
    </recommendedName>
</protein>
<organism evidence="6 7">
    <name type="scientific">Ricinus communis</name>
    <name type="common">Castor bean</name>
    <dbReference type="NCBI Taxonomy" id="3988"/>
    <lineage>
        <taxon>Eukaryota</taxon>
        <taxon>Viridiplantae</taxon>
        <taxon>Streptophyta</taxon>
        <taxon>Embryophyta</taxon>
        <taxon>Tracheophyta</taxon>
        <taxon>Spermatophyta</taxon>
        <taxon>Magnoliopsida</taxon>
        <taxon>eudicotyledons</taxon>
        <taxon>Gunneridae</taxon>
        <taxon>Pentapetalae</taxon>
        <taxon>rosids</taxon>
        <taxon>fabids</taxon>
        <taxon>Malpighiales</taxon>
        <taxon>Euphorbiaceae</taxon>
        <taxon>Acalyphoideae</taxon>
        <taxon>Acalypheae</taxon>
        <taxon>Ricinus</taxon>
    </lineage>
</organism>
<dbReference type="InterPro" id="IPR011662">
    <property type="entry name" value="Secretin/TonB_short_N"/>
</dbReference>
<feature type="domain" description="Secretin/TonB short N-terminal" evidence="5">
    <location>
        <begin position="61"/>
        <end position="112"/>
    </location>
</feature>
<accession>B9T8Y3</accession>
<evidence type="ECO:0000259" key="5">
    <source>
        <dbReference type="SMART" id="SM00965"/>
    </source>
</evidence>
<keyword evidence="3" id="KW-0998">Cell outer membrane</keyword>
<dbReference type="GO" id="GO:0019867">
    <property type="term" value="C:outer membrane"/>
    <property type="evidence" value="ECO:0007669"/>
    <property type="project" value="InterPro"/>
</dbReference>
<dbReference type="Proteomes" id="UP000008311">
    <property type="component" value="Unassembled WGS sequence"/>
</dbReference>
<feature type="chain" id="PRO_5002892022" description="Secretin/TonB short N-terminal domain-containing protein" evidence="4">
    <location>
        <begin position="27"/>
        <end position="141"/>
    </location>
</feature>
<name>B9T8Y3_RICCO</name>
<keyword evidence="2" id="KW-0472">Membrane</keyword>
<feature type="non-terminal residue" evidence="6">
    <location>
        <position position="141"/>
    </location>
</feature>
<evidence type="ECO:0000256" key="4">
    <source>
        <dbReference type="SAM" id="SignalP"/>
    </source>
</evidence>
<sequence>LPRRMILPAAIAATLATLVAPTWAHAQEVAAPARAGYGDDYDLQAGSVPATLDAIAARSGRQIVFDRQAMSGLVAEAVRGHLSPVAAVTQALTSTGYVVEENAAGVLTVRRAAQVQRLLGQRLGFRLRLQRRRVGLQRAQR</sequence>
<evidence type="ECO:0000256" key="1">
    <source>
        <dbReference type="ARBA" id="ARBA00022448"/>
    </source>
</evidence>
<evidence type="ECO:0000313" key="7">
    <source>
        <dbReference type="Proteomes" id="UP000008311"/>
    </source>
</evidence>
<feature type="signal peptide" evidence="4">
    <location>
        <begin position="1"/>
        <end position="26"/>
    </location>
</feature>
<feature type="non-terminal residue" evidence="6">
    <location>
        <position position="1"/>
    </location>
</feature>
<keyword evidence="1" id="KW-0813">Transport</keyword>
<keyword evidence="4" id="KW-0732">Signal</keyword>
<gene>
    <name evidence="6" type="ORF">RCOM_0244570</name>
</gene>
<keyword evidence="7" id="KW-1185">Reference proteome</keyword>
<dbReference type="SMART" id="SM00965">
    <property type="entry name" value="STN"/>
    <property type="match status" value="1"/>
</dbReference>
<dbReference type="AlphaFoldDB" id="B9T8Y3"/>
<evidence type="ECO:0000313" key="6">
    <source>
        <dbReference type="EMBL" id="EEF27681.1"/>
    </source>
</evidence>
<evidence type="ECO:0000256" key="3">
    <source>
        <dbReference type="ARBA" id="ARBA00023237"/>
    </source>
</evidence>
<dbReference type="Gene3D" id="3.55.50.30">
    <property type="match status" value="1"/>
</dbReference>